<evidence type="ECO:0000313" key="3">
    <source>
        <dbReference type="Proteomes" id="UP001151760"/>
    </source>
</evidence>
<proteinExistence type="predicted"/>
<dbReference type="EMBL" id="BQNB010012098">
    <property type="protein sequence ID" value="GJS99163.1"/>
    <property type="molecule type" value="Genomic_DNA"/>
</dbReference>
<feature type="region of interest" description="Disordered" evidence="1">
    <location>
        <begin position="1"/>
        <end position="20"/>
    </location>
</feature>
<reference evidence="2" key="2">
    <citation type="submission" date="2022-01" db="EMBL/GenBank/DDBJ databases">
        <authorList>
            <person name="Yamashiro T."/>
            <person name="Shiraishi A."/>
            <person name="Satake H."/>
            <person name="Nakayama K."/>
        </authorList>
    </citation>
    <scope>NUCLEOTIDE SEQUENCE</scope>
</reference>
<accession>A0ABQ5AAT8</accession>
<organism evidence="2 3">
    <name type="scientific">Tanacetum coccineum</name>
    <dbReference type="NCBI Taxonomy" id="301880"/>
    <lineage>
        <taxon>Eukaryota</taxon>
        <taxon>Viridiplantae</taxon>
        <taxon>Streptophyta</taxon>
        <taxon>Embryophyta</taxon>
        <taxon>Tracheophyta</taxon>
        <taxon>Spermatophyta</taxon>
        <taxon>Magnoliopsida</taxon>
        <taxon>eudicotyledons</taxon>
        <taxon>Gunneridae</taxon>
        <taxon>Pentapetalae</taxon>
        <taxon>asterids</taxon>
        <taxon>campanulids</taxon>
        <taxon>Asterales</taxon>
        <taxon>Asteraceae</taxon>
        <taxon>Asteroideae</taxon>
        <taxon>Anthemideae</taxon>
        <taxon>Anthemidinae</taxon>
        <taxon>Tanacetum</taxon>
    </lineage>
</organism>
<name>A0ABQ5AAT8_9ASTR</name>
<evidence type="ECO:0000313" key="2">
    <source>
        <dbReference type="EMBL" id="GJS99163.1"/>
    </source>
</evidence>
<keyword evidence="3" id="KW-1185">Reference proteome</keyword>
<feature type="compositionally biased region" description="Low complexity" evidence="1">
    <location>
        <begin position="43"/>
        <end position="59"/>
    </location>
</feature>
<feature type="region of interest" description="Disordered" evidence="1">
    <location>
        <begin position="29"/>
        <end position="60"/>
    </location>
</feature>
<comment type="caution">
    <text evidence="2">The sequence shown here is derived from an EMBL/GenBank/DDBJ whole genome shotgun (WGS) entry which is preliminary data.</text>
</comment>
<sequence length="103" mass="11560">MNVKRLQKQGEVDMDNALDASPTFTKSKMIDSRKKNDCSKTRNNQSSENQTNTSGNESSRLVPSCCVIFDLEPFLFDFIFSSEIFKSFPCLSLSSLPSCDLMS</sequence>
<protein>
    <submittedName>
        <fullName evidence="2">Uncharacterized protein</fullName>
    </submittedName>
</protein>
<reference evidence="2" key="1">
    <citation type="journal article" date="2022" name="Int. J. Mol. Sci.">
        <title>Draft Genome of Tanacetum Coccineum: Genomic Comparison of Closely Related Tanacetum-Family Plants.</title>
        <authorList>
            <person name="Yamashiro T."/>
            <person name="Shiraishi A."/>
            <person name="Nakayama K."/>
            <person name="Satake H."/>
        </authorList>
    </citation>
    <scope>NUCLEOTIDE SEQUENCE</scope>
</reference>
<evidence type="ECO:0000256" key="1">
    <source>
        <dbReference type="SAM" id="MobiDB-lite"/>
    </source>
</evidence>
<gene>
    <name evidence="2" type="ORF">Tco_0820333</name>
</gene>
<feature type="compositionally biased region" description="Basic and acidic residues" evidence="1">
    <location>
        <begin position="29"/>
        <end position="40"/>
    </location>
</feature>
<dbReference type="Proteomes" id="UP001151760">
    <property type="component" value="Unassembled WGS sequence"/>
</dbReference>